<dbReference type="Gene3D" id="3.40.50.720">
    <property type="entry name" value="NAD(P)-binding Rossmann-like Domain"/>
    <property type="match status" value="1"/>
</dbReference>
<protein>
    <submittedName>
        <fullName evidence="2">NAD(P)-dependent oxidoreductase</fullName>
    </submittedName>
</protein>
<dbReference type="InterPro" id="IPR013328">
    <property type="entry name" value="6PGD_dom2"/>
</dbReference>
<dbReference type="EMBL" id="SDVB01000249">
    <property type="protein sequence ID" value="RYC10666.1"/>
    <property type="molecule type" value="Genomic_DNA"/>
</dbReference>
<proteinExistence type="predicted"/>
<dbReference type="AlphaFoldDB" id="A0A4Q2SWY9"/>
<dbReference type="InterPro" id="IPR008927">
    <property type="entry name" value="6-PGluconate_DH-like_C_sf"/>
</dbReference>
<evidence type="ECO:0000313" key="2">
    <source>
        <dbReference type="EMBL" id="RYC10666.1"/>
    </source>
</evidence>
<dbReference type="InterPro" id="IPR006115">
    <property type="entry name" value="6PGDH_NADP-bd"/>
</dbReference>
<feature type="domain" description="6-phosphogluconate dehydrogenase NADP-binding" evidence="1">
    <location>
        <begin position="71"/>
        <end position="187"/>
    </location>
</feature>
<keyword evidence="3" id="KW-1185">Reference proteome</keyword>
<evidence type="ECO:0000259" key="1">
    <source>
        <dbReference type="Pfam" id="PF03446"/>
    </source>
</evidence>
<dbReference type="Proteomes" id="UP000291088">
    <property type="component" value="Unassembled WGS sequence"/>
</dbReference>
<name>A0A4Q2SWY9_9HYPH</name>
<dbReference type="SUPFAM" id="SSF51735">
    <property type="entry name" value="NAD(P)-binding Rossmann-fold domains"/>
    <property type="match status" value="1"/>
</dbReference>
<organism evidence="2 3">
    <name type="scientific">Ciceribacter ferrooxidans</name>
    <dbReference type="NCBI Taxonomy" id="2509717"/>
    <lineage>
        <taxon>Bacteria</taxon>
        <taxon>Pseudomonadati</taxon>
        <taxon>Pseudomonadota</taxon>
        <taxon>Alphaproteobacteria</taxon>
        <taxon>Hyphomicrobiales</taxon>
        <taxon>Rhizobiaceae</taxon>
        <taxon>Ciceribacter</taxon>
    </lineage>
</organism>
<evidence type="ECO:0000313" key="3">
    <source>
        <dbReference type="Proteomes" id="UP000291088"/>
    </source>
</evidence>
<dbReference type="Gene3D" id="1.10.1040.10">
    <property type="entry name" value="N-(1-d-carboxylethyl)-l-norvaline Dehydrogenase, domain 2"/>
    <property type="match status" value="1"/>
</dbReference>
<sequence>MSAARMEERSSVSARILIRPPAEGTVRRLQGSWSVVPTKKKNWTCLPGSSGAHAGRTTSPSPSPVRGDIMKIALVGFGDVGQAFATELLKWNHVSVAAFDTQFLGKGGWLWDHACAMGVQAVDCPSLGACHADVVISAVTADECEEAAMAAADCISPGQYYFDLNSSSPKTKQRAASHIECAGGLYVEGAIMAPVAERGLHVPILSGGAHAMVLATRLNPLGMSITPFSADLGRVSAAALCRNLLVEGLEALLDDCLAIARHAGVEKAVYQSLAGDFPSVDWAGLVQVMCRDSTEHQPASTAEMLEAADMMDEFGYDGRLERALAFHRRCGMAGKVAQ</sequence>
<dbReference type="OrthoDB" id="4333at2"/>
<comment type="caution">
    <text evidence="2">The sequence shown here is derived from an EMBL/GenBank/DDBJ whole genome shotgun (WGS) entry which is preliminary data.</text>
</comment>
<dbReference type="GO" id="GO:0050661">
    <property type="term" value="F:NADP binding"/>
    <property type="evidence" value="ECO:0007669"/>
    <property type="project" value="InterPro"/>
</dbReference>
<dbReference type="Pfam" id="PF03446">
    <property type="entry name" value="NAD_binding_2"/>
    <property type="match status" value="1"/>
</dbReference>
<reference evidence="2 3" key="1">
    <citation type="submission" date="2019-01" db="EMBL/GenBank/DDBJ databases">
        <authorList>
            <person name="Deng T."/>
        </authorList>
    </citation>
    <scope>NUCLEOTIDE SEQUENCE [LARGE SCALE GENOMIC DNA]</scope>
    <source>
        <strain evidence="2 3">F8825</strain>
    </source>
</reference>
<gene>
    <name evidence="2" type="ORF">EUU22_15740</name>
</gene>
<accession>A0A4Q2SWY9</accession>
<dbReference type="SUPFAM" id="SSF48179">
    <property type="entry name" value="6-phosphogluconate dehydrogenase C-terminal domain-like"/>
    <property type="match status" value="1"/>
</dbReference>
<dbReference type="InterPro" id="IPR036291">
    <property type="entry name" value="NAD(P)-bd_dom_sf"/>
</dbReference>